<feature type="domain" description="Phosphotyrosine protein phosphatase I" evidence="6">
    <location>
        <begin position="2"/>
        <end position="147"/>
    </location>
</feature>
<evidence type="ECO:0000313" key="7">
    <source>
        <dbReference type="EMBL" id="GGA40654.1"/>
    </source>
</evidence>
<evidence type="ECO:0000313" key="8">
    <source>
        <dbReference type="Proteomes" id="UP000617979"/>
    </source>
</evidence>
<dbReference type="InterPro" id="IPR023485">
    <property type="entry name" value="Ptyr_pPase"/>
</dbReference>
<dbReference type="RefSeq" id="WP_188430901.1">
    <property type="nucleotide sequence ID" value="NZ_BMEX01000003.1"/>
</dbReference>
<dbReference type="CDD" id="cd16343">
    <property type="entry name" value="LMWPTP"/>
    <property type="match status" value="1"/>
</dbReference>
<dbReference type="Pfam" id="PF01451">
    <property type="entry name" value="LMWPc"/>
    <property type="match status" value="1"/>
</dbReference>
<dbReference type="InterPro" id="IPR017867">
    <property type="entry name" value="Tyr_phospatase_low_mol_wt"/>
</dbReference>
<proteinExistence type="inferred from homology"/>
<dbReference type="PANTHER" id="PTHR11717">
    <property type="entry name" value="LOW MOLECULAR WEIGHT PROTEIN TYROSINE PHOSPHATASE"/>
    <property type="match status" value="1"/>
</dbReference>
<dbReference type="InterPro" id="IPR036196">
    <property type="entry name" value="Ptyr_pPase_sf"/>
</dbReference>
<dbReference type="InterPro" id="IPR050438">
    <property type="entry name" value="LMW_PTPase"/>
</dbReference>
<evidence type="ECO:0000256" key="1">
    <source>
        <dbReference type="ARBA" id="ARBA00011063"/>
    </source>
</evidence>
<evidence type="ECO:0000256" key="4">
    <source>
        <dbReference type="ARBA" id="ARBA00022912"/>
    </source>
</evidence>
<accession>A0ABQ1GBT3</accession>
<reference evidence="8" key="1">
    <citation type="journal article" date="2019" name="Int. J. Syst. Evol. Microbiol.">
        <title>The Global Catalogue of Microorganisms (GCM) 10K type strain sequencing project: providing services to taxonomists for standard genome sequencing and annotation.</title>
        <authorList>
            <consortium name="The Broad Institute Genomics Platform"/>
            <consortium name="The Broad Institute Genome Sequencing Center for Infectious Disease"/>
            <person name="Wu L."/>
            <person name="Ma J."/>
        </authorList>
    </citation>
    <scope>NUCLEOTIDE SEQUENCE [LARGE SCALE GENOMIC DNA]</scope>
    <source>
        <strain evidence="8">CGMCC 1.12404</strain>
    </source>
</reference>
<dbReference type="Proteomes" id="UP000617979">
    <property type="component" value="Unassembled WGS sequence"/>
</dbReference>
<dbReference type="PRINTS" id="PR00719">
    <property type="entry name" value="LMWPTPASE"/>
</dbReference>
<comment type="caution">
    <text evidence="7">The sequence shown here is derived from an EMBL/GenBank/DDBJ whole genome shotgun (WGS) entry which is preliminary data.</text>
</comment>
<evidence type="ECO:0000259" key="6">
    <source>
        <dbReference type="SMART" id="SM00226"/>
    </source>
</evidence>
<name>A0ABQ1GBT3_9BACL</name>
<protein>
    <recommendedName>
        <fullName evidence="2">protein-tyrosine-phosphatase</fullName>
        <ecNumber evidence="2">3.1.3.48</ecNumber>
    </recommendedName>
</protein>
<dbReference type="SMART" id="SM00226">
    <property type="entry name" value="LMWPc"/>
    <property type="match status" value="1"/>
</dbReference>
<comment type="catalytic activity">
    <reaction evidence="5">
        <text>O-phospho-L-tyrosyl-[protein] + H2O = L-tyrosyl-[protein] + phosphate</text>
        <dbReference type="Rhea" id="RHEA:10684"/>
        <dbReference type="Rhea" id="RHEA-COMP:10136"/>
        <dbReference type="Rhea" id="RHEA-COMP:20101"/>
        <dbReference type="ChEBI" id="CHEBI:15377"/>
        <dbReference type="ChEBI" id="CHEBI:43474"/>
        <dbReference type="ChEBI" id="CHEBI:46858"/>
        <dbReference type="ChEBI" id="CHEBI:61978"/>
        <dbReference type="EC" id="3.1.3.48"/>
    </reaction>
</comment>
<dbReference type="EC" id="3.1.3.48" evidence="2"/>
<dbReference type="Gene3D" id="3.40.50.2300">
    <property type="match status" value="1"/>
</dbReference>
<sequence>MVSVLFVCLGNICRSPMAEAVLRHQLREEGLVEKVRVDSAGTGNWHAGEPPHRGTRDLLADRGISVDGIRARQIGKQDLENFDYVIVMDNNNYGDVKKLARNETEIHRFVDFIPDTEYKEVPDPYFTGDFEETYRLVEAGCQGIIKTLREREGL</sequence>
<evidence type="ECO:0000256" key="3">
    <source>
        <dbReference type="ARBA" id="ARBA00022801"/>
    </source>
</evidence>
<evidence type="ECO:0000256" key="2">
    <source>
        <dbReference type="ARBA" id="ARBA00013064"/>
    </source>
</evidence>
<dbReference type="EMBL" id="BMEX01000003">
    <property type="protein sequence ID" value="GGA40654.1"/>
    <property type="molecule type" value="Genomic_DNA"/>
</dbReference>
<dbReference type="PANTHER" id="PTHR11717:SF7">
    <property type="entry name" value="LOW MOLECULAR WEIGHT PHOSPHOTYROSINE PROTEIN PHOSPHATASE"/>
    <property type="match status" value="1"/>
</dbReference>
<evidence type="ECO:0000256" key="5">
    <source>
        <dbReference type="ARBA" id="ARBA00051722"/>
    </source>
</evidence>
<dbReference type="SUPFAM" id="SSF52788">
    <property type="entry name" value="Phosphotyrosine protein phosphatases I"/>
    <property type="match status" value="1"/>
</dbReference>
<keyword evidence="8" id="KW-1185">Reference proteome</keyword>
<comment type="similarity">
    <text evidence="1">Belongs to the low molecular weight phosphotyrosine protein phosphatase family.</text>
</comment>
<keyword evidence="4" id="KW-0904">Protein phosphatase</keyword>
<keyword evidence="3" id="KW-0378">Hydrolase</keyword>
<gene>
    <name evidence="7" type="primary">ptp</name>
    <name evidence="7" type="ORF">GCM10007416_12030</name>
</gene>
<organism evidence="7 8">
    <name type="scientific">Kroppenstedtia guangzhouensis</name>
    <dbReference type="NCBI Taxonomy" id="1274356"/>
    <lineage>
        <taxon>Bacteria</taxon>
        <taxon>Bacillati</taxon>
        <taxon>Bacillota</taxon>
        <taxon>Bacilli</taxon>
        <taxon>Bacillales</taxon>
        <taxon>Thermoactinomycetaceae</taxon>
        <taxon>Kroppenstedtia</taxon>
    </lineage>
</organism>